<dbReference type="EMBL" id="FNLO01000001">
    <property type="protein sequence ID" value="SDV46760.1"/>
    <property type="molecule type" value="Genomic_DNA"/>
</dbReference>
<gene>
    <name evidence="1" type="ORF">SAMN05216551_101613</name>
</gene>
<organism evidence="1 2">
    <name type="scientific">Chitinasiproducens palmae</name>
    <dbReference type="NCBI Taxonomy" id="1770053"/>
    <lineage>
        <taxon>Bacteria</taxon>
        <taxon>Pseudomonadati</taxon>
        <taxon>Pseudomonadota</taxon>
        <taxon>Betaproteobacteria</taxon>
        <taxon>Burkholderiales</taxon>
        <taxon>Burkholderiaceae</taxon>
        <taxon>Chitinasiproducens</taxon>
    </lineage>
</organism>
<keyword evidence="2" id="KW-1185">Reference proteome</keyword>
<dbReference type="AlphaFoldDB" id="A0A1H2PKD2"/>
<protein>
    <submittedName>
        <fullName evidence="1">Uncharacterized protein</fullName>
    </submittedName>
</protein>
<dbReference type="Proteomes" id="UP000243719">
    <property type="component" value="Unassembled WGS sequence"/>
</dbReference>
<evidence type="ECO:0000313" key="2">
    <source>
        <dbReference type="Proteomes" id="UP000243719"/>
    </source>
</evidence>
<sequence>MERGRIIHVIGATLPLTAAAYRCSSPLPFTAAVHRCRSPLPFTASAARSCPLAQASTVAAQASTVTA</sequence>
<proteinExistence type="predicted"/>
<name>A0A1H2PKD2_9BURK</name>
<reference evidence="2" key="1">
    <citation type="submission" date="2016-09" db="EMBL/GenBank/DDBJ databases">
        <authorList>
            <person name="Varghese N."/>
            <person name="Submissions S."/>
        </authorList>
    </citation>
    <scope>NUCLEOTIDE SEQUENCE [LARGE SCALE GENOMIC DNA]</scope>
    <source>
        <strain evidence="2">JS23</strain>
    </source>
</reference>
<accession>A0A1H2PKD2</accession>
<evidence type="ECO:0000313" key="1">
    <source>
        <dbReference type="EMBL" id="SDV46760.1"/>
    </source>
</evidence>